<evidence type="ECO:0000256" key="1">
    <source>
        <dbReference type="SAM" id="MobiDB-lite"/>
    </source>
</evidence>
<dbReference type="Proteomes" id="UP001458880">
    <property type="component" value="Unassembled WGS sequence"/>
</dbReference>
<gene>
    <name evidence="2" type="ORF">QE152_g29024</name>
</gene>
<evidence type="ECO:0000313" key="3">
    <source>
        <dbReference type="Proteomes" id="UP001458880"/>
    </source>
</evidence>
<keyword evidence="3" id="KW-1185">Reference proteome</keyword>
<proteinExistence type="predicted"/>
<comment type="caution">
    <text evidence="2">The sequence shown here is derived from an EMBL/GenBank/DDBJ whole genome shotgun (WGS) entry which is preliminary data.</text>
</comment>
<dbReference type="AlphaFoldDB" id="A0AAW1JJC3"/>
<accession>A0AAW1JJC3</accession>
<feature type="compositionally biased region" description="Polar residues" evidence="1">
    <location>
        <begin position="23"/>
        <end position="33"/>
    </location>
</feature>
<dbReference type="EMBL" id="JASPKY010000361">
    <property type="protein sequence ID" value="KAK9703892.1"/>
    <property type="molecule type" value="Genomic_DNA"/>
</dbReference>
<name>A0AAW1JJC3_POPJA</name>
<sequence length="93" mass="10279">MLESIQKLRIGTQQKSEVLAMSEPSNSPPGKQESTICYRLQHPCSILAITDLNRRGAVGRQTIPRTEIAKLSEGFGHGEVFSRVVKAEFYCGT</sequence>
<reference evidence="2 3" key="1">
    <citation type="journal article" date="2024" name="BMC Genomics">
        <title>De novo assembly and annotation of Popillia japonica's genome with initial clues to its potential as an invasive pest.</title>
        <authorList>
            <person name="Cucini C."/>
            <person name="Boschi S."/>
            <person name="Funari R."/>
            <person name="Cardaioli E."/>
            <person name="Iannotti N."/>
            <person name="Marturano G."/>
            <person name="Paoli F."/>
            <person name="Bruttini M."/>
            <person name="Carapelli A."/>
            <person name="Frati F."/>
            <person name="Nardi F."/>
        </authorList>
    </citation>
    <scope>NUCLEOTIDE SEQUENCE [LARGE SCALE GENOMIC DNA]</scope>
    <source>
        <strain evidence="2">DMR45628</strain>
    </source>
</reference>
<protein>
    <submittedName>
        <fullName evidence="2">Uncharacterized protein</fullName>
    </submittedName>
</protein>
<organism evidence="2 3">
    <name type="scientific">Popillia japonica</name>
    <name type="common">Japanese beetle</name>
    <dbReference type="NCBI Taxonomy" id="7064"/>
    <lineage>
        <taxon>Eukaryota</taxon>
        <taxon>Metazoa</taxon>
        <taxon>Ecdysozoa</taxon>
        <taxon>Arthropoda</taxon>
        <taxon>Hexapoda</taxon>
        <taxon>Insecta</taxon>
        <taxon>Pterygota</taxon>
        <taxon>Neoptera</taxon>
        <taxon>Endopterygota</taxon>
        <taxon>Coleoptera</taxon>
        <taxon>Polyphaga</taxon>
        <taxon>Scarabaeiformia</taxon>
        <taxon>Scarabaeidae</taxon>
        <taxon>Rutelinae</taxon>
        <taxon>Popillia</taxon>
    </lineage>
</organism>
<evidence type="ECO:0000313" key="2">
    <source>
        <dbReference type="EMBL" id="KAK9703892.1"/>
    </source>
</evidence>
<feature type="region of interest" description="Disordered" evidence="1">
    <location>
        <begin position="1"/>
        <end position="33"/>
    </location>
</feature>